<protein>
    <submittedName>
        <fullName evidence="1">5273_t:CDS:1</fullName>
    </submittedName>
</protein>
<name>A0ACA9M694_9GLOM</name>
<accession>A0ACA9M694</accession>
<sequence>MNTGNNNNNDTSFTTIDIWNTSTSDIEWQDPDNTYVCLDSDFSLTTDETKALSTISDNNSSDICEFSFNYDHNAFQRAQDAAYTFENNDDNADIDDYDNITTSNTSSSFVDSAEYSNTREEDYIIQDIPYENEIFQNLTKNNNQNNIDKSIPSLMAIKTAMQLGKIKIKKLEERFQLADLLIHNDQGKNLKKFLVKLYGTHVQV</sequence>
<evidence type="ECO:0000313" key="1">
    <source>
        <dbReference type="EMBL" id="CAG8561974.1"/>
    </source>
</evidence>
<dbReference type="Proteomes" id="UP000789860">
    <property type="component" value="Unassembled WGS sequence"/>
</dbReference>
<dbReference type="EMBL" id="CAJVPM010009205">
    <property type="protein sequence ID" value="CAG8561974.1"/>
    <property type="molecule type" value="Genomic_DNA"/>
</dbReference>
<organism evidence="1 2">
    <name type="scientific">Scutellospora calospora</name>
    <dbReference type="NCBI Taxonomy" id="85575"/>
    <lineage>
        <taxon>Eukaryota</taxon>
        <taxon>Fungi</taxon>
        <taxon>Fungi incertae sedis</taxon>
        <taxon>Mucoromycota</taxon>
        <taxon>Glomeromycotina</taxon>
        <taxon>Glomeromycetes</taxon>
        <taxon>Diversisporales</taxon>
        <taxon>Gigasporaceae</taxon>
        <taxon>Scutellospora</taxon>
    </lineage>
</organism>
<evidence type="ECO:0000313" key="2">
    <source>
        <dbReference type="Proteomes" id="UP000789860"/>
    </source>
</evidence>
<keyword evidence="2" id="KW-1185">Reference proteome</keyword>
<gene>
    <name evidence="1" type="ORF">SCALOS_LOCUS5540</name>
</gene>
<comment type="caution">
    <text evidence="1">The sequence shown here is derived from an EMBL/GenBank/DDBJ whole genome shotgun (WGS) entry which is preliminary data.</text>
</comment>
<proteinExistence type="predicted"/>
<reference evidence="1" key="1">
    <citation type="submission" date="2021-06" db="EMBL/GenBank/DDBJ databases">
        <authorList>
            <person name="Kallberg Y."/>
            <person name="Tangrot J."/>
            <person name="Rosling A."/>
        </authorList>
    </citation>
    <scope>NUCLEOTIDE SEQUENCE</scope>
    <source>
        <strain evidence="1">AU212A</strain>
    </source>
</reference>